<dbReference type="Gene3D" id="1.10.530.10">
    <property type="match status" value="1"/>
</dbReference>
<dbReference type="SUPFAM" id="SSF53955">
    <property type="entry name" value="Lysozyme-like"/>
    <property type="match status" value="1"/>
</dbReference>
<evidence type="ECO:0000313" key="1">
    <source>
        <dbReference type="EMBL" id="MBO0344861.1"/>
    </source>
</evidence>
<dbReference type="RefSeq" id="WP_206939055.1">
    <property type="nucleotide sequence ID" value="NZ_JAFLNF010000002.1"/>
</dbReference>
<dbReference type="InterPro" id="IPR023346">
    <property type="entry name" value="Lysozyme-like_dom_sf"/>
</dbReference>
<name>A0A939ELK9_9HYPH</name>
<accession>A0A939ELK9</accession>
<gene>
    <name evidence="1" type="ORF">J0X15_06510</name>
</gene>
<proteinExistence type="predicted"/>
<comment type="caution">
    <text evidence="1">The sequence shown here is derived from an EMBL/GenBank/DDBJ whole genome shotgun (WGS) entry which is preliminary data.</text>
</comment>
<evidence type="ECO:0000313" key="2">
    <source>
        <dbReference type="Proteomes" id="UP000664779"/>
    </source>
</evidence>
<dbReference type="EMBL" id="JAFLNF010000002">
    <property type="protein sequence ID" value="MBO0344861.1"/>
    <property type="molecule type" value="Genomic_DNA"/>
</dbReference>
<keyword evidence="2" id="KW-1185">Reference proteome</keyword>
<protein>
    <submittedName>
        <fullName evidence="1">Lytic transglycosylase domain-containing protein</fullName>
    </submittedName>
</protein>
<reference evidence="1" key="1">
    <citation type="submission" date="2021-03" db="EMBL/GenBank/DDBJ databases">
        <title>Roseibium sp. CAU 1637 isolated from Incheon.</title>
        <authorList>
            <person name="Kim W."/>
        </authorList>
    </citation>
    <scope>NUCLEOTIDE SEQUENCE</scope>
    <source>
        <strain evidence="1">CAU 1637</strain>
    </source>
</reference>
<sequence length="351" mass="36924">MRVADSASIASRIEQAFQTASADTGASFDYLVKTAMRESSMDTTAKAKTSSATGLFQFVEGTWLETMKESGAELGLGQYADQISRTSRGKYVVNDPQARQEILALRKDPEISSLMAGALTQKNAETLTSKLGRSPSEGELYMAHFLGATGASRLINAASENGTQAADQLFPTQARANKAIFYNRDGSSRSNAEVYAAITSKHDAVTMIADAASGNDSGSTTAAAFVPVRMASGTETGGGASQDETTQRVISAFQAAQSSNPFEALFRNSVSTSTSQLGHSFASAYSASEEAPLFTRLSASASKVAAQEFAANSQVASTAAVQELYQQGPLDLTKFLSYASGKDKKDLLPPV</sequence>
<dbReference type="Proteomes" id="UP000664779">
    <property type="component" value="Unassembled WGS sequence"/>
</dbReference>
<organism evidence="1 2">
    <name type="scientific">Roseibium limicola</name>
    <dbReference type="NCBI Taxonomy" id="2816037"/>
    <lineage>
        <taxon>Bacteria</taxon>
        <taxon>Pseudomonadati</taxon>
        <taxon>Pseudomonadota</taxon>
        <taxon>Alphaproteobacteria</taxon>
        <taxon>Hyphomicrobiales</taxon>
        <taxon>Stappiaceae</taxon>
        <taxon>Roseibium</taxon>
    </lineage>
</organism>
<dbReference type="AlphaFoldDB" id="A0A939ELK9"/>